<dbReference type="InterPro" id="IPR014729">
    <property type="entry name" value="Rossmann-like_a/b/a_fold"/>
</dbReference>
<dbReference type="GO" id="GO:0016779">
    <property type="term" value="F:nucleotidyltransferase activity"/>
    <property type="evidence" value="ECO:0007669"/>
    <property type="project" value="UniProtKB-KW"/>
</dbReference>
<feature type="domain" description="Carbohydrate kinase PfkB" evidence="7">
    <location>
        <begin position="18"/>
        <end position="300"/>
    </location>
</feature>
<dbReference type="InterPro" id="IPR002173">
    <property type="entry name" value="Carboh/pur_kinase_PfkB_CS"/>
</dbReference>
<dbReference type="Pfam" id="PF01467">
    <property type="entry name" value="CTP_transf_like"/>
    <property type="match status" value="1"/>
</dbReference>
<sequence length="466" mass="47588">MSGRASPAAPQRGTGRGTRLVVVGDTLLDRDVHGTVTRIAPDAPAPVLDEERVSERPGGAGLAALLAARRGIEVALVTALAPDAAGARLSELLTAAGIRAYALPLPGDTPEKIRLNAGGQVLLRLDRGGPPQPPGDAPAAALDVLRDAGAILVSDYGRGVARHPALRAAVEESKAPVVWDPHPNGPPPVPNCRLVTPNEAEARRLSGDAGNGSGLAIAQRAGHALRQRWQAAAVVVTRGAGGAVLCQGGPTPLVVPVPVASSGDTCGAGDAFAVAAAVALAEGALVSEAVGEAVAAASEYVAGDHEIFGRAGREGRIGADEAGRLAAAVRARGGTVVATGGCFDLLHAGHLATLEAARALGDCLIVCLNSDTSVRGLKGDNRPLTGQEDRGRLLAALDCVDAVVVFDEPTPEPVLARLRPDVWVKGGDYDTLPETEIVQRWGGQTVIVPYLDGRSTTKTIAEARRR</sequence>
<proteinExistence type="predicted"/>
<keyword evidence="3 9" id="KW-0548">Nucleotidyltransferase</keyword>
<evidence type="ECO:0000259" key="7">
    <source>
        <dbReference type="Pfam" id="PF00294"/>
    </source>
</evidence>
<dbReference type="PANTHER" id="PTHR43793:SF2">
    <property type="entry name" value="BIFUNCTIONAL PROTEIN HLDE"/>
    <property type="match status" value="1"/>
</dbReference>
<protein>
    <submittedName>
        <fullName evidence="9">Adenylyltransferase/cytidyltransferase family protein</fullName>
    </submittedName>
</protein>
<keyword evidence="6" id="KW-0119">Carbohydrate metabolism</keyword>
<evidence type="ECO:0000256" key="6">
    <source>
        <dbReference type="ARBA" id="ARBA00023277"/>
    </source>
</evidence>
<dbReference type="PANTHER" id="PTHR43793">
    <property type="entry name" value="FAD SYNTHASE"/>
    <property type="match status" value="1"/>
</dbReference>
<dbReference type="InterPro" id="IPR050385">
    <property type="entry name" value="Archaeal_FAD_synthase"/>
</dbReference>
<comment type="pathway">
    <text evidence="1">Bacterial outer membrane biogenesis; LPS core biosynthesis.</text>
</comment>
<dbReference type="InterPro" id="IPR011611">
    <property type="entry name" value="PfkB_dom"/>
</dbReference>
<keyword evidence="2" id="KW-0808">Transferase</keyword>
<evidence type="ECO:0000256" key="5">
    <source>
        <dbReference type="ARBA" id="ARBA00023268"/>
    </source>
</evidence>
<evidence type="ECO:0000256" key="4">
    <source>
        <dbReference type="ARBA" id="ARBA00022777"/>
    </source>
</evidence>
<keyword evidence="4" id="KW-0418">Kinase</keyword>
<feature type="domain" description="Cytidyltransferase-like" evidence="8">
    <location>
        <begin position="339"/>
        <end position="431"/>
    </location>
</feature>
<dbReference type="SUPFAM" id="SSF52374">
    <property type="entry name" value="Nucleotidylyl transferase"/>
    <property type="match status" value="1"/>
</dbReference>
<accession>A0ABS7B1H1</accession>
<dbReference type="Pfam" id="PF00294">
    <property type="entry name" value="PfkB"/>
    <property type="match status" value="1"/>
</dbReference>
<dbReference type="InterPro" id="IPR029056">
    <property type="entry name" value="Ribokinase-like"/>
</dbReference>
<keyword evidence="5" id="KW-0511">Multifunctional enzyme</keyword>
<dbReference type="Gene3D" id="3.40.50.620">
    <property type="entry name" value="HUPs"/>
    <property type="match status" value="1"/>
</dbReference>
<dbReference type="NCBIfam" id="TIGR00125">
    <property type="entry name" value="cyt_tran_rel"/>
    <property type="match status" value="1"/>
</dbReference>
<dbReference type="Proteomes" id="UP001519863">
    <property type="component" value="Unassembled WGS sequence"/>
</dbReference>
<evidence type="ECO:0000256" key="1">
    <source>
        <dbReference type="ARBA" id="ARBA00004713"/>
    </source>
</evidence>
<dbReference type="SUPFAM" id="SSF53613">
    <property type="entry name" value="Ribokinase-like"/>
    <property type="match status" value="1"/>
</dbReference>
<organism evidence="9 10">
    <name type="scientific">Actinoplanes hulinensis</name>
    <dbReference type="NCBI Taxonomy" id="1144547"/>
    <lineage>
        <taxon>Bacteria</taxon>
        <taxon>Bacillati</taxon>
        <taxon>Actinomycetota</taxon>
        <taxon>Actinomycetes</taxon>
        <taxon>Micromonosporales</taxon>
        <taxon>Micromonosporaceae</taxon>
        <taxon>Actinoplanes</taxon>
    </lineage>
</organism>
<dbReference type="InterPro" id="IPR004821">
    <property type="entry name" value="Cyt_trans-like"/>
</dbReference>
<comment type="caution">
    <text evidence="9">The sequence shown here is derived from an EMBL/GenBank/DDBJ whole genome shotgun (WGS) entry which is preliminary data.</text>
</comment>
<keyword evidence="10" id="KW-1185">Reference proteome</keyword>
<evidence type="ECO:0000256" key="3">
    <source>
        <dbReference type="ARBA" id="ARBA00022695"/>
    </source>
</evidence>
<reference evidence="9 10" key="1">
    <citation type="journal article" date="2013" name="Antonie Van Leeuwenhoek">
        <title>Actinoplanes hulinensis sp. nov., a novel actinomycete isolated from soybean root (Glycine max (L.) Merr).</title>
        <authorList>
            <person name="Shen Y."/>
            <person name="Liu C."/>
            <person name="Wang X."/>
            <person name="Zhao J."/>
            <person name="Jia F."/>
            <person name="Zhang Y."/>
            <person name="Wang L."/>
            <person name="Yang D."/>
            <person name="Xiang W."/>
        </authorList>
    </citation>
    <scope>NUCLEOTIDE SEQUENCE [LARGE SCALE GENOMIC DNA]</scope>
    <source>
        <strain evidence="9 10">NEAU-M9</strain>
    </source>
</reference>
<gene>
    <name evidence="9" type="ORF">KZ829_13865</name>
</gene>
<evidence type="ECO:0000256" key="2">
    <source>
        <dbReference type="ARBA" id="ARBA00022679"/>
    </source>
</evidence>
<dbReference type="EMBL" id="JAHXZI010000006">
    <property type="protein sequence ID" value="MBW6434825.1"/>
    <property type="molecule type" value="Genomic_DNA"/>
</dbReference>
<evidence type="ECO:0000313" key="10">
    <source>
        <dbReference type="Proteomes" id="UP001519863"/>
    </source>
</evidence>
<evidence type="ECO:0000313" key="9">
    <source>
        <dbReference type="EMBL" id="MBW6434825.1"/>
    </source>
</evidence>
<evidence type="ECO:0000259" key="8">
    <source>
        <dbReference type="Pfam" id="PF01467"/>
    </source>
</evidence>
<dbReference type="Gene3D" id="3.40.1190.20">
    <property type="match status" value="1"/>
</dbReference>
<dbReference type="PROSITE" id="PS00584">
    <property type="entry name" value="PFKB_KINASES_2"/>
    <property type="match status" value="1"/>
</dbReference>
<name>A0ABS7B1H1_9ACTN</name>